<name>A0A6A4DBL4_9STRA</name>
<accession>A0A6A4DBL4</accession>
<protein>
    <recommendedName>
        <fullName evidence="6">PiggyBac transposable element-derived protein domain-containing protein</fullName>
    </recommendedName>
</protein>
<evidence type="ECO:0008006" key="6">
    <source>
        <dbReference type="Google" id="ProtNLM"/>
    </source>
</evidence>
<evidence type="ECO:0000313" key="4">
    <source>
        <dbReference type="Proteomes" id="UP000437068"/>
    </source>
</evidence>
<organism evidence="3 4">
    <name type="scientific">Phytophthora fragariae</name>
    <dbReference type="NCBI Taxonomy" id="53985"/>
    <lineage>
        <taxon>Eukaryota</taxon>
        <taxon>Sar</taxon>
        <taxon>Stramenopiles</taxon>
        <taxon>Oomycota</taxon>
        <taxon>Peronosporomycetes</taxon>
        <taxon>Peronosporales</taxon>
        <taxon>Peronosporaceae</taxon>
        <taxon>Phytophthora</taxon>
    </lineage>
</organism>
<feature type="region of interest" description="Disordered" evidence="1">
    <location>
        <begin position="1"/>
        <end position="20"/>
    </location>
</feature>
<comment type="caution">
    <text evidence="3">The sequence shown here is derived from an EMBL/GenBank/DDBJ whole genome shotgun (WGS) entry which is preliminary data.</text>
</comment>
<evidence type="ECO:0000313" key="5">
    <source>
        <dbReference type="Proteomes" id="UP000488956"/>
    </source>
</evidence>
<proteinExistence type="predicted"/>
<feature type="compositionally biased region" description="Acidic residues" evidence="1">
    <location>
        <begin position="53"/>
        <end position="75"/>
    </location>
</feature>
<evidence type="ECO:0000256" key="1">
    <source>
        <dbReference type="SAM" id="MobiDB-lite"/>
    </source>
</evidence>
<feature type="region of interest" description="Disordered" evidence="1">
    <location>
        <begin position="45"/>
        <end position="75"/>
    </location>
</feature>
<gene>
    <name evidence="3" type="ORF">PF001_g12589</name>
    <name evidence="2" type="ORF">PF010_g12781</name>
</gene>
<evidence type="ECO:0000313" key="3">
    <source>
        <dbReference type="EMBL" id="KAE9305453.1"/>
    </source>
</evidence>
<dbReference type="AlphaFoldDB" id="A0A6A4DBL4"/>
<dbReference type="Proteomes" id="UP000488956">
    <property type="component" value="Unassembled WGS sequence"/>
</dbReference>
<dbReference type="EMBL" id="QXGE01000707">
    <property type="protein sequence ID" value="KAE9305453.1"/>
    <property type="molecule type" value="Genomic_DNA"/>
</dbReference>
<dbReference type="EMBL" id="QXFX01000725">
    <property type="protein sequence ID" value="KAE9106004.1"/>
    <property type="molecule type" value="Genomic_DNA"/>
</dbReference>
<evidence type="ECO:0000313" key="2">
    <source>
        <dbReference type="EMBL" id="KAE9106004.1"/>
    </source>
</evidence>
<reference evidence="3 4" key="1">
    <citation type="submission" date="2018-08" db="EMBL/GenBank/DDBJ databases">
        <title>Genomic investigation of the strawberry pathogen Phytophthora fragariae indicates pathogenicity is determined by transcriptional variation in three key races.</title>
        <authorList>
            <person name="Adams T.M."/>
            <person name="Armitage A.D."/>
            <person name="Sobczyk M.K."/>
            <person name="Bates H.J."/>
            <person name="Dunwell J.M."/>
            <person name="Nellist C.F."/>
            <person name="Harrison R.J."/>
        </authorList>
    </citation>
    <scope>NUCLEOTIDE SEQUENCE [LARGE SCALE GENOMIC DNA]</scope>
    <source>
        <strain evidence="3 4">A4</strain>
        <strain evidence="2 5">ONT-3</strain>
    </source>
</reference>
<dbReference type="Proteomes" id="UP000437068">
    <property type="component" value="Unassembled WGS sequence"/>
</dbReference>
<sequence>MRRRRVLHASGGEASVAEDDGGVALPQTSLVCVANGDANLMPAGAEQCTGLNSDEDPSLPEDCEDEEGDDDDDDWVEDWDIGHLSDEDSDEAAVDLPDSVFLTAAINKKTMSMMRTNG</sequence>